<dbReference type="SUPFAM" id="SSF55729">
    <property type="entry name" value="Acyl-CoA N-acyltransferases (Nat)"/>
    <property type="match status" value="1"/>
</dbReference>
<keyword evidence="2" id="KW-0808">Transferase</keyword>
<dbReference type="InterPro" id="IPR016181">
    <property type="entry name" value="Acyl_CoA_acyltransferase"/>
</dbReference>
<dbReference type="GO" id="GO:0016740">
    <property type="term" value="F:transferase activity"/>
    <property type="evidence" value="ECO:0007669"/>
    <property type="project" value="UniProtKB-KW"/>
</dbReference>
<dbReference type="Proteomes" id="UP000295164">
    <property type="component" value="Unassembled WGS sequence"/>
</dbReference>
<evidence type="ECO:0000313" key="3">
    <source>
        <dbReference type="Proteomes" id="UP000295164"/>
    </source>
</evidence>
<gene>
    <name evidence="2" type="ORF">E0486_01720</name>
</gene>
<proteinExistence type="predicted"/>
<feature type="domain" description="BioF2-like acetyltransferase" evidence="1">
    <location>
        <begin position="138"/>
        <end position="257"/>
    </location>
</feature>
<evidence type="ECO:0000313" key="2">
    <source>
        <dbReference type="EMBL" id="TCZ74368.1"/>
    </source>
</evidence>
<name>A0A4R4E965_9BACT</name>
<evidence type="ECO:0000259" key="1">
    <source>
        <dbReference type="Pfam" id="PF13480"/>
    </source>
</evidence>
<dbReference type="InterPro" id="IPR038740">
    <property type="entry name" value="BioF2-like_GNAT_dom"/>
</dbReference>
<protein>
    <submittedName>
        <fullName evidence="2">GNAT family N-acetyltransferase</fullName>
    </submittedName>
</protein>
<dbReference type="AlphaFoldDB" id="A0A4R4E965"/>
<organism evidence="2 3">
    <name type="scientific">Flaviaesturariibacter aridisoli</name>
    <dbReference type="NCBI Taxonomy" id="2545761"/>
    <lineage>
        <taxon>Bacteria</taxon>
        <taxon>Pseudomonadati</taxon>
        <taxon>Bacteroidota</taxon>
        <taxon>Chitinophagia</taxon>
        <taxon>Chitinophagales</taxon>
        <taxon>Chitinophagaceae</taxon>
        <taxon>Flaviaestuariibacter</taxon>
    </lineage>
</organism>
<dbReference type="Pfam" id="PF13480">
    <property type="entry name" value="Acetyltransf_6"/>
    <property type="match status" value="1"/>
</dbReference>
<dbReference type="EMBL" id="SKFH01000002">
    <property type="protein sequence ID" value="TCZ74368.1"/>
    <property type="molecule type" value="Genomic_DNA"/>
</dbReference>
<keyword evidence="3" id="KW-1185">Reference proteome</keyword>
<dbReference type="Gene3D" id="3.40.630.30">
    <property type="match status" value="1"/>
</dbReference>
<dbReference type="RefSeq" id="WP_165917150.1">
    <property type="nucleotide sequence ID" value="NZ_SKFH01000002.1"/>
</dbReference>
<accession>A0A4R4E965</accession>
<sequence length="296" mass="33764">MEIRYLRHDTIDKARWDAALALCPNGKIYASSLYLDHMSPGWDALVQGDYEGLFPLPWRRKWGIHYVYAPFLTAQLGLFAPAPSRLQLAAFEAAIPAHFRLVELPLNEGNFFSDEKVTARSNYVLPLNEPYETLQAAYRDNIRRNIRKARQYGCRSETGTPLPEIITLARAHARDEASLDAFTRLHQELDARGQVRRYGVRSAEGQLLASAVFLLDARRAYYILVGNHPNGRTLGASHLLIDSFIADHAGSGLLLDFEGSDLRNLAFFYSSFGARQELYPQWRIDRLPWWIRLVKS</sequence>
<comment type="caution">
    <text evidence="2">The sequence shown here is derived from an EMBL/GenBank/DDBJ whole genome shotgun (WGS) entry which is preliminary data.</text>
</comment>
<reference evidence="2 3" key="1">
    <citation type="submission" date="2019-03" db="EMBL/GenBank/DDBJ databases">
        <authorList>
            <person name="Kim M.K.M."/>
        </authorList>
    </citation>
    <scope>NUCLEOTIDE SEQUENCE [LARGE SCALE GENOMIC DNA]</scope>
    <source>
        <strain evidence="2 3">17J68-15</strain>
    </source>
</reference>